<gene>
    <name evidence="1" type="ORF">CHS0354_028016</name>
</gene>
<accession>A0AAE0RMD7</accession>
<dbReference type="Proteomes" id="UP001195483">
    <property type="component" value="Unassembled WGS sequence"/>
</dbReference>
<dbReference type="EMBL" id="JAEAOA010001691">
    <property type="protein sequence ID" value="KAK3576117.1"/>
    <property type="molecule type" value="Genomic_DNA"/>
</dbReference>
<evidence type="ECO:0000313" key="2">
    <source>
        <dbReference type="Proteomes" id="UP001195483"/>
    </source>
</evidence>
<organism evidence="1 2">
    <name type="scientific">Potamilus streckersoni</name>
    <dbReference type="NCBI Taxonomy" id="2493646"/>
    <lineage>
        <taxon>Eukaryota</taxon>
        <taxon>Metazoa</taxon>
        <taxon>Spiralia</taxon>
        <taxon>Lophotrochozoa</taxon>
        <taxon>Mollusca</taxon>
        <taxon>Bivalvia</taxon>
        <taxon>Autobranchia</taxon>
        <taxon>Heteroconchia</taxon>
        <taxon>Palaeoheterodonta</taxon>
        <taxon>Unionida</taxon>
        <taxon>Unionoidea</taxon>
        <taxon>Unionidae</taxon>
        <taxon>Ambleminae</taxon>
        <taxon>Lampsilini</taxon>
        <taxon>Potamilus</taxon>
    </lineage>
</organism>
<evidence type="ECO:0000313" key="1">
    <source>
        <dbReference type="EMBL" id="KAK3576117.1"/>
    </source>
</evidence>
<comment type="caution">
    <text evidence="1">The sequence shown here is derived from an EMBL/GenBank/DDBJ whole genome shotgun (WGS) entry which is preliminary data.</text>
</comment>
<protein>
    <submittedName>
        <fullName evidence="1">Uncharacterized protein</fullName>
    </submittedName>
</protein>
<proteinExistence type="predicted"/>
<keyword evidence="2" id="KW-1185">Reference proteome</keyword>
<sequence>MLQLLDTRNKDKILLARSKAVAIMNNIADNFDSVSDIKVSSGYHKQRNSNTDELKMMYDLRGVKPLISHSGRSLSARKSIQAPTDTVNGLEFEAWIDYHKVSLDFESGM</sequence>
<name>A0AAE0RMD7_9BIVA</name>
<reference evidence="1" key="1">
    <citation type="journal article" date="2021" name="Genome Biol. Evol.">
        <title>A High-Quality Reference Genome for a Parasitic Bivalve with Doubly Uniparental Inheritance (Bivalvia: Unionida).</title>
        <authorList>
            <person name="Smith C.H."/>
        </authorList>
    </citation>
    <scope>NUCLEOTIDE SEQUENCE</scope>
    <source>
        <strain evidence="1">CHS0354</strain>
    </source>
</reference>
<dbReference type="AlphaFoldDB" id="A0AAE0RMD7"/>
<reference evidence="1" key="2">
    <citation type="journal article" date="2021" name="Genome Biol. Evol.">
        <title>Developing a high-quality reference genome for a parasitic bivalve with doubly uniparental inheritance (Bivalvia: Unionida).</title>
        <authorList>
            <person name="Smith C.H."/>
        </authorList>
    </citation>
    <scope>NUCLEOTIDE SEQUENCE</scope>
    <source>
        <strain evidence="1">CHS0354</strain>
        <tissue evidence="1">Mantle</tissue>
    </source>
</reference>
<reference evidence="1" key="3">
    <citation type="submission" date="2023-05" db="EMBL/GenBank/DDBJ databases">
        <authorList>
            <person name="Smith C.H."/>
        </authorList>
    </citation>
    <scope>NUCLEOTIDE SEQUENCE</scope>
    <source>
        <strain evidence="1">CHS0354</strain>
        <tissue evidence="1">Mantle</tissue>
    </source>
</reference>